<accession>W3WXN4</accession>
<evidence type="ECO:0000259" key="2">
    <source>
        <dbReference type="Pfam" id="PF22693"/>
    </source>
</evidence>
<dbReference type="InParanoid" id="W3WXN4"/>
<dbReference type="Proteomes" id="UP000030651">
    <property type="component" value="Unassembled WGS sequence"/>
</dbReference>
<evidence type="ECO:0000256" key="1">
    <source>
        <dbReference type="SAM" id="MobiDB-lite"/>
    </source>
</evidence>
<organism evidence="3 4">
    <name type="scientific">Pestalotiopsis fici (strain W106-1 / CGMCC3.15140)</name>
    <dbReference type="NCBI Taxonomy" id="1229662"/>
    <lineage>
        <taxon>Eukaryota</taxon>
        <taxon>Fungi</taxon>
        <taxon>Dikarya</taxon>
        <taxon>Ascomycota</taxon>
        <taxon>Pezizomycotina</taxon>
        <taxon>Sordariomycetes</taxon>
        <taxon>Xylariomycetidae</taxon>
        <taxon>Amphisphaeriales</taxon>
        <taxon>Sporocadaceae</taxon>
        <taxon>Pestalotiopsis</taxon>
    </lineage>
</organism>
<evidence type="ECO:0000313" key="4">
    <source>
        <dbReference type="Proteomes" id="UP000030651"/>
    </source>
</evidence>
<sequence length="640" mass="69958">MAAASHRFQIAISGPTDTVFPSFPSDELAGGNVRAITLSNIRSRCNISTKLFFTTDGKTRLDDKTTLEYYMTLTVDGQKILKPDTAPVAALVPAPGPDPVPAGVPDPVPAPAPSLVPVPVAPAPVTAPGIPTFHVKVTDSTPVASSPLALPVENATMTKLLEQAGKATFLTRGTLPTFSNTELAALTQSYAATVGTGKYPEPAELKEVEWDAVMRNTRAFHGYYLDHEKGILRKAPKPAFRLRGIPKPGTPAKGTADDPVRGPHPLERVSADCERYTVSTIKKRNYNPPIPPFYINDTATVNVFEINDQTNKVLIKEGFNSRALGGSIGLPKIPISVSAAFDEEHSWVKQTKDTTSVDSLAVTYNFPRVVVELDSEYLELTPECALDARNLTDQSGVDRFTRRYGNTFATSFTLGGYLFSTRSVSKTEQADLEQVKDRTRKAAGLSIQSPMFSGSFGVASASGKGSEEGGATLHQEARLTWDAHGGDTLLASNPTAWVGTVKDPRLWRLMDQQRVVQLFHLIKEVDLFAYKNLISPSSGSQTGKDPVLDKEYSDKIRVYIIEESLNRPEHSELLRRMEEYYRTNQYDASPALEEFNGFMAANYPDSQPGLIKPNIKWHALSMSQRAYFGVFMASKGQLPL</sequence>
<dbReference type="KEGG" id="pfy:PFICI_10685"/>
<dbReference type="RefSeq" id="XP_007837457.1">
    <property type="nucleotide sequence ID" value="XM_007839266.1"/>
</dbReference>
<feature type="region of interest" description="Disordered" evidence="1">
    <location>
        <begin position="242"/>
        <end position="266"/>
    </location>
</feature>
<dbReference type="Pfam" id="PF22693">
    <property type="entry name" value="MACPF_1"/>
    <property type="match status" value="1"/>
</dbReference>
<dbReference type="GeneID" id="19275698"/>
<keyword evidence="4" id="KW-1185">Reference proteome</keyword>
<dbReference type="eggNOG" id="ENOG502SH9H">
    <property type="taxonomic scope" value="Eukaryota"/>
</dbReference>
<feature type="compositionally biased region" description="Basic and acidic residues" evidence="1">
    <location>
        <begin position="255"/>
        <end position="266"/>
    </location>
</feature>
<name>W3WXN4_PESFW</name>
<feature type="domain" description="MACPF-like" evidence="2">
    <location>
        <begin position="297"/>
        <end position="522"/>
    </location>
</feature>
<protein>
    <recommendedName>
        <fullName evidence="2">MACPF-like domain-containing protein</fullName>
    </recommendedName>
</protein>
<dbReference type="HOGENOM" id="CLU_446258_0_0_1"/>
<dbReference type="EMBL" id="KI912115">
    <property type="protein sequence ID" value="ETS78623.1"/>
    <property type="molecule type" value="Genomic_DNA"/>
</dbReference>
<reference evidence="4" key="1">
    <citation type="journal article" date="2015" name="BMC Genomics">
        <title>Genomic and transcriptomic analysis of the endophytic fungus Pestalotiopsis fici reveals its lifestyle and high potential for synthesis of natural products.</title>
        <authorList>
            <person name="Wang X."/>
            <person name="Zhang X."/>
            <person name="Liu L."/>
            <person name="Xiang M."/>
            <person name="Wang W."/>
            <person name="Sun X."/>
            <person name="Che Y."/>
            <person name="Guo L."/>
            <person name="Liu G."/>
            <person name="Guo L."/>
            <person name="Wang C."/>
            <person name="Yin W.B."/>
            <person name="Stadler M."/>
            <person name="Zhang X."/>
            <person name="Liu X."/>
        </authorList>
    </citation>
    <scope>NUCLEOTIDE SEQUENCE [LARGE SCALE GENOMIC DNA]</scope>
    <source>
        <strain evidence="4">W106-1 / CGMCC3.15140</strain>
    </source>
</reference>
<dbReference type="OMA" id="EISHRTW"/>
<dbReference type="OrthoDB" id="2562973at2759"/>
<gene>
    <name evidence="3" type="ORF">PFICI_10685</name>
</gene>
<dbReference type="AlphaFoldDB" id="W3WXN4"/>
<proteinExistence type="predicted"/>
<dbReference type="InterPro" id="IPR054586">
    <property type="entry name" value="MACPF_1_fungal"/>
</dbReference>
<evidence type="ECO:0000313" key="3">
    <source>
        <dbReference type="EMBL" id="ETS78623.1"/>
    </source>
</evidence>